<dbReference type="GO" id="GO:0009252">
    <property type="term" value="P:peptidoglycan biosynthetic process"/>
    <property type="evidence" value="ECO:0007669"/>
    <property type="project" value="UniProtKB-UniRule"/>
</dbReference>
<feature type="binding site" evidence="10">
    <location>
        <position position="297"/>
    </location>
    <ligand>
        <name>UDP-N-acetyl-alpha-D-glucosamine</name>
        <dbReference type="ChEBI" id="CHEBI:57705"/>
    </ligand>
</feature>
<dbReference type="InterPro" id="IPR007235">
    <property type="entry name" value="Glyco_trans_28_C"/>
</dbReference>
<keyword evidence="3 10" id="KW-0328">Glycosyltransferase</keyword>
<dbReference type="PANTHER" id="PTHR21015:SF22">
    <property type="entry name" value="GLYCOSYLTRANSFERASE"/>
    <property type="match status" value="1"/>
</dbReference>
<comment type="subcellular location">
    <subcellularLocation>
        <location evidence="10">Cell membrane</location>
        <topology evidence="10">Peripheral membrane protein</topology>
        <orientation evidence="10">Cytoplasmic side</orientation>
    </subcellularLocation>
</comment>
<comment type="caution">
    <text evidence="10">Lacks conserved residue(s) required for the propagation of feature annotation.</text>
</comment>
<comment type="pathway">
    <text evidence="10">Cell wall biogenesis; peptidoglycan biosynthesis.</text>
</comment>
<dbReference type="GO" id="GO:0071555">
    <property type="term" value="P:cell wall organization"/>
    <property type="evidence" value="ECO:0007669"/>
    <property type="project" value="UniProtKB-KW"/>
</dbReference>
<evidence type="ECO:0000313" key="13">
    <source>
        <dbReference type="EMBL" id="SNS24467.1"/>
    </source>
</evidence>
<gene>
    <name evidence="10" type="primary">murG</name>
    <name evidence="13" type="ORF">SAMN05446037_1006196</name>
</gene>
<dbReference type="Gene3D" id="3.40.50.2000">
    <property type="entry name" value="Glycogen Phosphorylase B"/>
    <property type="match status" value="2"/>
</dbReference>
<name>A0A239CWM1_9FIRM</name>
<dbReference type="AlphaFoldDB" id="A0A239CWM1"/>
<feature type="binding site" evidence="10">
    <location>
        <position position="124"/>
    </location>
    <ligand>
        <name>UDP-N-acetyl-alpha-D-glucosamine</name>
        <dbReference type="ChEBI" id="CHEBI:57705"/>
    </ligand>
</feature>
<keyword evidence="6 10" id="KW-0573">Peptidoglycan synthesis</keyword>
<evidence type="ECO:0000256" key="2">
    <source>
        <dbReference type="ARBA" id="ARBA00022618"/>
    </source>
</evidence>
<dbReference type="Pfam" id="PF04101">
    <property type="entry name" value="Glyco_tran_28_C"/>
    <property type="match status" value="1"/>
</dbReference>
<feature type="domain" description="Glycosyl transferase family 28 C-terminal" evidence="12">
    <location>
        <begin position="190"/>
        <end position="352"/>
    </location>
</feature>
<evidence type="ECO:0000256" key="3">
    <source>
        <dbReference type="ARBA" id="ARBA00022676"/>
    </source>
</evidence>
<dbReference type="PANTHER" id="PTHR21015">
    <property type="entry name" value="UDP-N-ACETYLGLUCOSAMINE--N-ACETYLMURAMYL-(PENTAPEPTIDE) PYROPHOSPHORYL-UNDECAPRENOL N-ACETYLGLUCOSAMINE TRANSFERASE 1"/>
    <property type="match status" value="1"/>
</dbReference>
<keyword evidence="2 10" id="KW-0132">Cell division</keyword>
<dbReference type="RefSeq" id="WP_089282433.1">
    <property type="nucleotide sequence ID" value="NZ_FZOJ01000006.1"/>
</dbReference>
<organism evidence="13 14">
    <name type="scientific">Anaerovirgula multivorans</name>
    <dbReference type="NCBI Taxonomy" id="312168"/>
    <lineage>
        <taxon>Bacteria</taxon>
        <taxon>Bacillati</taxon>
        <taxon>Bacillota</taxon>
        <taxon>Clostridia</taxon>
        <taxon>Peptostreptococcales</taxon>
        <taxon>Natronincolaceae</taxon>
        <taxon>Anaerovirgula</taxon>
    </lineage>
</organism>
<dbReference type="SUPFAM" id="SSF53756">
    <property type="entry name" value="UDP-Glycosyltransferase/glycogen phosphorylase"/>
    <property type="match status" value="1"/>
</dbReference>
<dbReference type="Proteomes" id="UP000198304">
    <property type="component" value="Unassembled WGS sequence"/>
</dbReference>
<sequence>MKVIISGGGTGGHIYPAIAIANKIKEKNPNSQILFIGTEKGLESDIVPKAGYDIKTITVSHLRRKLSFHNVKSGGMLLKGLWQARKIIKNFKPDIVIGTGGFVCGPVVFMAAQMGIKTMIHEQNVFPGITNKILGRYVDRIAISFEEASKYFKERNKLIVTGNPIRQEFFSISTEVAKEKYKSEKENPLVLIVGGSGGSIGLNKTVTDMMIKHPSIDFEILLVTGKKHYSEVINNISQHKHILKYYKILAYIDDMPYALKACDLIICSAGAITITEINAVGKPSILIPKAYTAENHQEYNARALEKRGAALVIKENDLNADHLYSSIQEVLQNKETLKAMEKASVDASKKHATDSIYLEILKLTVDK</sequence>
<dbReference type="GO" id="GO:0005975">
    <property type="term" value="P:carbohydrate metabolic process"/>
    <property type="evidence" value="ECO:0007669"/>
    <property type="project" value="InterPro"/>
</dbReference>
<protein>
    <recommendedName>
        <fullName evidence="10">UDP-N-acetylglucosamine--N-acetylmuramyl-(pentapeptide) pyrophosphoryl-undecaprenol N-acetylglucosamine transferase</fullName>
        <ecNumber evidence="10">2.4.1.227</ecNumber>
    </recommendedName>
    <alternativeName>
        <fullName evidence="10">Undecaprenyl-PP-MurNAc-pentapeptide-UDPGlcNAc GlcNAc transferase</fullName>
    </alternativeName>
</protein>
<dbReference type="GO" id="GO:0051301">
    <property type="term" value="P:cell division"/>
    <property type="evidence" value="ECO:0007669"/>
    <property type="project" value="UniProtKB-KW"/>
</dbReference>
<keyword evidence="14" id="KW-1185">Reference proteome</keyword>
<dbReference type="InterPro" id="IPR006009">
    <property type="entry name" value="GlcNAc_MurG"/>
</dbReference>
<keyword evidence="4 10" id="KW-0808">Transferase</keyword>
<feature type="binding site" evidence="10">
    <location>
        <position position="196"/>
    </location>
    <ligand>
        <name>UDP-N-acetyl-alpha-D-glucosamine</name>
        <dbReference type="ChEBI" id="CHEBI:57705"/>
    </ligand>
</feature>
<dbReference type="EC" id="2.4.1.227" evidence="10"/>
<evidence type="ECO:0000256" key="1">
    <source>
        <dbReference type="ARBA" id="ARBA00022475"/>
    </source>
</evidence>
<evidence type="ECO:0000259" key="12">
    <source>
        <dbReference type="Pfam" id="PF04101"/>
    </source>
</evidence>
<keyword evidence="8 10" id="KW-0131">Cell cycle</keyword>
<dbReference type="HAMAP" id="MF_00033">
    <property type="entry name" value="MurG"/>
    <property type="match status" value="1"/>
</dbReference>
<dbReference type="UniPathway" id="UPA00219"/>
<dbReference type="GO" id="GO:0050511">
    <property type="term" value="F:undecaprenyldiphospho-muramoylpentapeptide beta-N-acetylglucosaminyltransferase activity"/>
    <property type="evidence" value="ECO:0007669"/>
    <property type="project" value="UniProtKB-UniRule"/>
</dbReference>
<evidence type="ECO:0000256" key="4">
    <source>
        <dbReference type="ARBA" id="ARBA00022679"/>
    </source>
</evidence>
<keyword evidence="5 10" id="KW-0133">Cell shape</keyword>
<dbReference type="CDD" id="cd03785">
    <property type="entry name" value="GT28_MurG"/>
    <property type="match status" value="1"/>
</dbReference>
<dbReference type="NCBIfam" id="TIGR01133">
    <property type="entry name" value="murG"/>
    <property type="match status" value="1"/>
</dbReference>
<evidence type="ECO:0000256" key="9">
    <source>
        <dbReference type="ARBA" id="ARBA00023316"/>
    </source>
</evidence>
<keyword evidence="9 10" id="KW-0961">Cell wall biogenesis/degradation</keyword>
<keyword evidence="7 10" id="KW-0472">Membrane</keyword>
<dbReference type="GO" id="GO:0008360">
    <property type="term" value="P:regulation of cell shape"/>
    <property type="evidence" value="ECO:0007669"/>
    <property type="project" value="UniProtKB-KW"/>
</dbReference>
<evidence type="ECO:0000256" key="8">
    <source>
        <dbReference type="ARBA" id="ARBA00023306"/>
    </source>
</evidence>
<keyword evidence="1 10" id="KW-1003">Cell membrane</keyword>
<evidence type="ECO:0000256" key="10">
    <source>
        <dbReference type="HAMAP-Rule" id="MF_00033"/>
    </source>
</evidence>
<evidence type="ECO:0000313" key="14">
    <source>
        <dbReference type="Proteomes" id="UP000198304"/>
    </source>
</evidence>
<comment type="function">
    <text evidence="10">Cell wall formation. Catalyzes the transfer of a GlcNAc subunit on undecaprenyl-pyrophosphoryl-MurNAc-pentapeptide (lipid intermediate I) to form undecaprenyl-pyrophosphoryl-MurNAc-(pentapeptide)GlcNAc (lipid intermediate II).</text>
</comment>
<feature type="domain" description="Glycosyltransferase family 28 N-terminal" evidence="11">
    <location>
        <begin position="3"/>
        <end position="143"/>
    </location>
</feature>
<evidence type="ECO:0000256" key="5">
    <source>
        <dbReference type="ARBA" id="ARBA00022960"/>
    </source>
</evidence>
<dbReference type="GO" id="GO:0005886">
    <property type="term" value="C:plasma membrane"/>
    <property type="evidence" value="ECO:0007669"/>
    <property type="project" value="UniProtKB-SubCell"/>
</dbReference>
<comment type="similarity">
    <text evidence="10">Belongs to the glycosyltransferase 28 family. MurG subfamily.</text>
</comment>
<evidence type="ECO:0000256" key="7">
    <source>
        <dbReference type="ARBA" id="ARBA00023136"/>
    </source>
</evidence>
<comment type="catalytic activity">
    <reaction evidence="10">
        <text>di-trans,octa-cis-undecaprenyl diphospho-N-acetyl-alpha-D-muramoyl-L-alanyl-D-glutamyl-meso-2,6-diaminopimeloyl-D-alanyl-D-alanine + UDP-N-acetyl-alpha-D-glucosamine = di-trans,octa-cis-undecaprenyl diphospho-[N-acetyl-alpha-D-glucosaminyl-(1-&gt;4)]-N-acetyl-alpha-D-muramoyl-L-alanyl-D-glutamyl-meso-2,6-diaminopimeloyl-D-alanyl-D-alanine + UDP + H(+)</text>
        <dbReference type="Rhea" id="RHEA:31227"/>
        <dbReference type="ChEBI" id="CHEBI:15378"/>
        <dbReference type="ChEBI" id="CHEBI:57705"/>
        <dbReference type="ChEBI" id="CHEBI:58223"/>
        <dbReference type="ChEBI" id="CHEBI:61387"/>
        <dbReference type="ChEBI" id="CHEBI:61388"/>
        <dbReference type="EC" id="2.4.1.227"/>
    </reaction>
</comment>
<feature type="binding site" evidence="10">
    <location>
        <position position="252"/>
    </location>
    <ligand>
        <name>UDP-N-acetyl-alpha-D-glucosamine</name>
        <dbReference type="ChEBI" id="CHEBI:57705"/>
    </ligand>
</feature>
<dbReference type="InterPro" id="IPR004276">
    <property type="entry name" value="GlycoTrans_28_N"/>
</dbReference>
<proteinExistence type="inferred from homology"/>
<dbReference type="Pfam" id="PF03033">
    <property type="entry name" value="Glyco_transf_28"/>
    <property type="match status" value="1"/>
</dbReference>
<feature type="binding site" evidence="10">
    <location>
        <position position="166"/>
    </location>
    <ligand>
        <name>UDP-N-acetyl-alpha-D-glucosamine</name>
        <dbReference type="ChEBI" id="CHEBI:57705"/>
    </ligand>
</feature>
<dbReference type="GO" id="GO:0051991">
    <property type="term" value="F:UDP-N-acetyl-D-glucosamine:N-acetylmuramoyl-L-alanyl-D-glutamyl-meso-2,6-diaminopimelyl-D-alanyl-D-alanine-diphosphoundecaprenol 4-beta-N-acetylglucosaminlytransferase activity"/>
    <property type="evidence" value="ECO:0007669"/>
    <property type="project" value="RHEA"/>
</dbReference>
<dbReference type="EMBL" id="FZOJ01000006">
    <property type="protein sequence ID" value="SNS24467.1"/>
    <property type="molecule type" value="Genomic_DNA"/>
</dbReference>
<accession>A0A239CWM1</accession>
<evidence type="ECO:0000259" key="11">
    <source>
        <dbReference type="Pfam" id="PF03033"/>
    </source>
</evidence>
<dbReference type="OrthoDB" id="9808936at2"/>
<evidence type="ECO:0000256" key="6">
    <source>
        <dbReference type="ARBA" id="ARBA00022984"/>
    </source>
</evidence>
<reference evidence="13 14" key="1">
    <citation type="submission" date="2017-06" db="EMBL/GenBank/DDBJ databases">
        <authorList>
            <person name="Kim H.J."/>
            <person name="Triplett B.A."/>
        </authorList>
    </citation>
    <scope>NUCLEOTIDE SEQUENCE [LARGE SCALE GENOMIC DNA]</scope>
    <source>
        <strain evidence="13 14">SCA</strain>
    </source>
</reference>
<feature type="binding site" evidence="10">
    <location>
        <begin position="10"/>
        <end position="12"/>
    </location>
    <ligand>
        <name>UDP-N-acetyl-alpha-D-glucosamine</name>
        <dbReference type="ChEBI" id="CHEBI:57705"/>
    </ligand>
</feature>